<keyword evidence="4" id="KW-1185">Reference proteome</keyword>
<dbReference type="PANTHER" id="PTHR42860">
    <property type="entry name" value="VITAMIN B12-BINDING PROTEIN"/>
    <property type="match status" value="1"/>
</dbReference>
<evidence type="ECO:0000256" key="1">
    <source>
        <dbReference type="SAM" id="Coils"/>
    </source>
</evidence>
<organism evidence="3 4">
    <name type="scientific">Fragilariopsis cylindrus CCMP1102</name>
    <dbReference type="NCBI Taxonomy" id="635003"/>
    <lineage>
        <taxon>Eukaryota</taxon>
        <taxon>Sar</taxon>
        <taxon>Stramenopiles</taxon>
        <taxon>Ochrophyta</taxon>
        <taxon>Bacillariophyta</taxon>
        <taxon>Bacillariophyceae</taxon>
        <taxon>Bacillariophycidae</taxon>
        <taxon>Bacillariales</taxon>
        <taxon>Bacillariaceae</taxon>
        <taxon>Fragilariopsis</taxon>
    </lineage>
</organism>
<dbReference type="PROSITE" id="PS50983">
    <property type="entry name" value="FE_B12_PBP"/>
    <property type="match status" value="1"/>
</dbReference>
<reference evidence="3 4" key="1">
    <citation type="submission" date="2016-09" db="EMBL/GenBank/DDBJ databases">
        <title>Extensive genetic diversity and differential bi-allelic expression allows diatom success in the polar Southern Ocean.</title>
        <authorList>
            <consortium name="DOE Joint Genome Institute"/>
            <person name="Mock T."/>
            <person name="Otillar R.P."/>
            <person name="Strauss J."/>
            <person name="Dupont C."/>
            <person name="Frickenhaus S."/>
            <person name="Maumus F."/>
            <person name="Mcmullan M."/>
            <person name="Sanges R."/>
            <person name="Schmutz J."/>
            <person name="Toseland A."/>
            <person name="Valas R."/>
            <person name="Veluchamy A."/>
            <person name="Ward B.J."/>
            <person name="Allen A."/>
            <person name="Barry K."/>
            <person name="Falciatore A."/>
            <person name="Ferrante M."/>
            <person name="Fortunato A.E."/>
            <person name="Gloeckner G."/>
            <person name="Gruber A."/>
            <person name="Hipkin R."/>
            <person name="Janech M."/>
            <person name="Kroth P."/>
            <person name="Leese F."/>
            <person name="Lindquist E."/>
            <person name="Lyon B.R."/>
            <person name="Martin J."/>
            <person name="Mayer C."/>
            <person name="Parker M."/>
            <person name="Quesneville H."/>
            <person name="Raymond J."/>
            <person name="Uhlig C."/>
            <person name="Valentin K.U."/>
            <person name="Worden A.Z."/>
            <person name="Armbrust E.V."/>
            <person name="Bowler C."/>
            <person name="Green B."/>
            <person name="Moulton V."/>
            <person name="Van Oosterhout C."/>
            <person name="Grigoriev I."/>
        </authorList>
    </citation>
    <scope>NUCLEOTIDE SEQUENCE [LARGE SCALE GENOMIC DNA]</scope>
    <source>
        <strain evidence="3 4">CCMP1102</strain>
    </source>
</reference>
<keyword evidence="1" id="KW-0175">Coiled coil</keyword>
<accession>A0A1E7F9W8</accession>
<gene>
    <name evidence="3" type="ORF">FRACYDRAFT_209416</name>
</gene>
<keyword evidence="3" id="KW-0675">Receptor</keyword>
<dbReference type="InParanoid" id="A0A1E7F9W8"/>
<name>A0A1E7F9W8_9STRA</name>
<feature type="domain" description="Fe/B12 periplasmic-binding" evidence="2">
    <location>
        <begin position="17"/>
        <end position="323"/>
    </location>
</feature>
<dbReference type="SUPFAM" id="SSF53807">
    <property type="entry name" value="Helical backbone' metal receptor"/>
    <property type="match status" value="1"/>
</dbReference>
<dbReference type="KEGG" id="fcy:FRACYDRAFT_209416"/>
<dbReference type="Pfam" id="PF01497">
    <property type="entry name" value="Peripla_BP_2"/>
    <property type="match status" value="1"/>
</dbReference>
<evidence type="ECO:0000259" key="2">
    <source>
        <dbReference type="PROSITE" id="PS50983"/>
    </source>
</evidence>
<evidence type="ECO:0000313" key="4">
    <source>
        <dbReference type="Proteomes" id="UP000095751"/>
    </source>
</evidence>
<dbReference type="InterPro" id="IPR051030">
    <property type="entry name" value="Vitamin_B12-ABC_binding"/>
</dbReference>
<dbReference type="Proteomes" id="UP000095751">
    <property type="component" value="Unassembled WGS sequence"/>
</dbReference>
<dbReference type="OrthoDB" id="274765at2759"/>
<evidence type="ECO:0000313" key="3">
    <source>
        <dbReference type="EMBL" id="OEU14633.1"/>
    </source>
</evidence>
<dbReference type="EMBL" id="KV784360">
    <property type="protein sequence ID" value="OEU14633.1"/>
    <property type="molecule type" value="Genomic_DNA"/>
</dbReference>
<proteinExistence type="predicted"/>
<protein>
    <submittedName>
        <fullName evidence="3">Helical backbone metal receptor</fullName>
    </submittedName>
</protein>
<sequence>MVTSIADSSADEIRPLRIVCLIPSATDICVHLGLQDSVVGITHCCDTDGLPPSVVIVTEDQIYASSSSQCDINTKVVENSRKVESVVDTSSLTTDEIPTLYPINKELLKKISPTMIVTQDLCHVCAPSSATVIKALNEAGIDAKVVLLTPMNLLDVIHNMQQVADAAGISKRGEKLCDELRENLDKLQSVVKEKRSNRATKKMLLMEWCNPPFCGGHWVPDMARIVGTELAIQPDSDGRSRRVTWNEIEESDPDLIIVGCCGFDLKRNITDATSERHYFTNLRSNREGNLYAANGDQYFARPSPKLLTGAIIMALCAYSEEEEPVLFRAIKDLPFSSKALESFQRLKL</sequence>
<feature type="coiled-coil region" evidence="1">
    <location>
        <begin position="170"/>
        <end position="197"/>
    </location>
</feature>
<dbReference type="PANTHER" id="PTHR42860:SF1">
    <property type="entry name" value="VITAMIN B12-BINDING PROTEIN"/>
    <property type="match status" value="1"/>
</dbReference>
<dbReference type="AlphaFoldDB" id="A0A1E7F9W8"/>
<dbReference type="Gene3D" id="3.40.50.1980">
    <property type="entry name" value="Nitrogenase molybdenum iron protein domain"/>
    <property type="match status" value="2"/>
</dbReference>
<dbReference type="InterPro" id="IPR002491">
    <property type="entry name" value="ABC_transptr_periplasmic_BD"/>
</dbReference>